<protein>
    <submittedName>
        <fullName evidence="1">Uncharacterized protein</fullName>
    </submittedName>
</protein>
<dbReference type="Proteomes" id="UP000270021">
    <property type="component" value="Chromosome"/>
</dbReference>
<name>A0A3S8Z7C9_9ACTO</name>
<keyword evidence="2" id="KW-1185">Reference proteome</keyword>
<proteinExistence type="predicted"/>
<sequence length="88" mass="10085">MTYMKHDQEKLIVYVQAQAALFRSGQISLDQLSARVTHLNFDERFTEEVQQANPMLDHLISDIAPDLEWQPGGELVERFLKLVDGLSV</sequence>
<evidence type="ECO:0000313" key="2">
    <source>
        <dbReference type="Proteomes" id="UP000270021"/>
    </source>
</evidence>
<accession>A0A3S8Z7C9</accession>
<dbReference type="RefSeq" id="WP_126038975.1">
    <property type="nucleotide sequence ID" value="NZ_CP034438.1"/>
</dbReference>
<gene>
    <name evidence="1" type="ORF">EJO69_02860</name>
</gene>
<dbReference type="EMBL" id="CP034438">
    <property type="protein sequence ID" value="AZN29363.1"/>
    <property type="molecule type" value="Genomic_DNA"/>
</dbReference>
<dbReference type="KEGG" id="fsl:EJO69_02860"/>
<organism evidence="1 2">
    <name type="scientific">Flaviflexus salsibiostraticola</name>
    <dbReference type="NCBI Taxonomy" id="1282737"/>
    <lineage>
        <taxon>Bacteria</taxon>
        <taxon>Bacillati</taxon>
        <taxon>Actinomycetota</taxon>
        <taxon>Actinomycetes</taxon>
        <taxon>Actinomycetales</taxon>
        <taxon>Actinomycetaceae</taxon>
        <taxon>Flaviflexus</taxon>
    </lineage>
</organism>
<reference evidence="1 2" key="1">
    <citation type="submission" date="2018-12" db="EMBL/GenBank/DDBJ databases">
        <title>Complete genome sequence of Flaviflexus salsibiostraticola KCTC 33148.</title>
        <authorList>
            <person name="Bae J.-W."/>
        </authorList>
    </citation>
    <scope>NUCLEOTIDE SEQUENCE [LARGE SCALE GENOMIC DNA]</scope>
    <source>
        <strain evidence="1 2">KCTC 33148</strain>
    </source>
</reference>
<dbReference type="AlphaFoldDB" id="A0A3S8Z7C9"/>
<evidence type="ECO:0000313" key="1">
    <source>
        <dbReference type="EMBL" id="AZN29363.1"/>
    </source>
</evidence>